<evidence type="ECO:0000313" key="10">
    <source>
        <dbReference type="Proteomes" id="UP000078046"/>
    </source>
</evidence>
<feature type="transmembrane region" description="Helical" evidence="8">
    <location>
        <begin position="155"/>
        <end position="176"/>
    </location>
</feature>
<dbReference type="PRINTS" id="PR00176">
    <property type="entry name" value="NANEUSMPORT"/>
</dbReference>
<feature type="binding site" evidence="6">
    <location>
        <position position="353"/>
    </location>
    <ligand>
        <name>Na(+)</name>
        <dbReference type="ChEBI" id="CHEBI:29101"/>
        <label>1</label>
    </ligand>
</feature>
<dbReference type="InterPro" id="IPR037272">
    <property type="entry name" value="SNS_sf"/>
</dbReference>
<dbReference type="GO" id="GO:0005886">
    <property type="term" value="C:plasma membrane"/>
    <property type="evidence" value="ECO:0007669"/>
    <property type="project" value="TreeGrafter"/>
</dbReference>
<dbReference type="PANTHER" id="PTHR11616:SF265">
    <property type="entry name" value="TRANSPORTER"/>
    <property type="match status" value="1"/>
</dbReference>
<feature type="transmembrane region" description="Helical" evidence="8">
    <location>
        <begin position="304"/>
        <end position="330"/>
    </location>
</feature>
<keyword evidence="3 7" id="KW-0812">Transmembrane</keyword>
<keyword evidence="4 8" id="KW-1133">Transmembrane helix</keyword>
<proteinExistence type="inferred from homology"/>
<dbReference type="GO" id="GO:0015293">
    <property type="term" value="F:symporter activity"/>
    <property type="evidence" value="ECO:0007669"/>
    <property type="project" value="UniProtKB-KW"/>
</dbReference>
<dbReference type="EMBL" id="LWCA01001228">
    <property type="protein sequence ID" value="OAF65593.1"/>
    <property type="molecule type" value="Genomic_DNA"/>
</dbReference>
<protein>
    <recommendedName>
        <fullName evidence="7">Transporter</fullName>
    </recommendedName>
</protein>
<evidence type="ECO:0000256" key="2">
    <source>
        <dbReference type="ARBA" id="ARBA00022448"/>
    </source>
</evidence>
<name>A0A177AW37_9BILA</name>
<dbReference type="PROSITE" id="PS50267">
    <property type="entry name" value="NA_NEUROTRAN_SYMP_3"/>
    <property type="match status" value="2"/>
</dbReference>
<evidence type="ECO:0000256" key="5">
    <source>
        <dbReference type="ARBA" id="ARBA00023136"/>
    </source>
</evidence>
<dbReference type="PANTHER" id="PTHR11616">
    <property type="entry name" value="SODIUM/CHLORIDE DEPENDENT TRANSPORTER"/>
    <property type="match status" value="1"/>
</dbReference>
<evidence type="ECO:0000256" key="7">
    <source>
        <dbReference type="RuleBase" id="RU003732"/>
    </source>
</evidence>
<keyword evidence="6" id="KW-0479">Metal-binding</keyword>
<dbReference type="Proteomes" id="UP000078046">
    <property type="component" value="Unassembled WGS sequence"/>
</dbReference>
<dbReference type="Pfam" id="PF00209">
    <property type="entry name" value="SNF"/>
    <property type="match status" value="2"/>
</dbReference>
<dbReference type="SUPFAM" id="SSF161070">
    <property type="entry name" value="SNF-like"/>
    <property type="match status" value="2"/>
</dbReference>
<feature type="transmembrane region" description="Helical" evidence="8">
    <location>
        <begin position="350"/>
        <end position="367"/>
    </location>
</feature>
<keyword evidence="5 8" id="KW-0472">Membrane</keyword>
<sequence length="441" mass="49272">MKIQLKSLITKNSESSGVNKEGSLETDSSSEYTRESWGSRFEFLFSCIGYAVGLGNIWRFPYLCYENGGGEYKIKFEQKFKVSYLKKYGHNVCSRHNGGVNKEGSLETDSSSEYTRESWGSRFEFLFSCIGYAVGLGNIWRFPYLCYENGGAAFLIPYFCCLIVCGIPMFLLEISFGQFSSNSPIKVWRISPIFRGVGYGLIMTSSIVCIYYNVIMAWALYYFIASFSSTLPWAVAANNYTSSFNASLIYWQNTVLIQSDSLSAMSTVNWKLLGCLFLVWIVTSLCVVKGVSLSGKIMYVTSTMPYIIILIFIVRSSLLVGAGNGLYYYVVPDSSKISNPRVWFKAANQIFFSLGPGLGLGLVFVAYPATIAKMGYAQFWSILFFLNILLVGLDSIFLVNSGGYVKFNNIDYNDVTAPGLLCTVPSTVYPYTFYLLSNSIS</sequence>
<dbReference type="InterPro" id="IPR000175">
    <property type="entry name" value="Na/ntran_symport"/>
</dbReference>
<feature type="transmembrane region" description="Helical" evidence="8">
    <location>
        <begin position="197"/>
        <end position="224"/>
    </location>
</feature>
<keyword evidence="2 7" id="KW-0813">Transport</keyword>
<comment type="subcellular location">
    <subcellularLocation>
        <location evidence="1">Membrane</location>
        <topology evidence="1">Multi-pass membrane protein</topology>
    </subcellularLocation>
</comment>
<dbReference type="PROSITE" id="PS00610">
    <property type="entry name" value="NA_NEUROTRAN_SYMP_1"/>
    <property type="match status" value="2"/>
</dbReference>
<keyword evidence="7" id="KW-0769">Symport</keyword>
<organism evidence="9 10">
    <name type="scientific">Intoshia linei</name>
    <dbReference type="NCBI Taxonomy" id="1819745"/>
    <lineage>
        <taxon>Eukaryota</taxon>
        <taxon>Metazoa</taxon>
        <taxon>Spiralia</taxon>
        <taxon>Lophotrochozoa</taxon>
        <taxon>Mesozoa</taxon>
        <taxon>Orthonectida</taxon>
        <taxon>Rhopaluridae</taxon>
        <taxon>Intoshia</taxon>
    </lineage>
</organism>
<dbReference type="GO" id="GO:0035725">
    <property type="term" value="P:sodium ion transmembrane transport"/>
    <property type="evidence" value="ECO:0007669"/>
    <property type="project" value="TreeGrafter"/>
</dbReference>
<dbReference type="AlphaFoldDB" id="A0A177AW37"/>
<evidence type="ECO:0000313" key="9">
    <source>
        <dbReference type="EMBL" id="OAF65593.1"/>
    </source>
</evidence>
<keyword evidence="6" id="KW-0915">Sodium</keyword>
<dbReference type="OrthoDB" id="6581954at2759"/>
<feature type="transmembrane region" description="Helical" evidence="8">
    <location>
        <begin position="379"/>
        <end position="399"/>
    </location>
</feature>
<keyword evidence="10" id="KW-1185">Reference proteome</keyword>
<accession>A0A177AW37</accession>
<comment type="similarity">
    <text evidence="7">Belongs to the sodium:neurotransmitter symporter (SNF) (TC 2.A.22) family.</text>
</comment>
<feature type="transmembrane region" description="Helical" evidence="8">
    <location>
        <begin position="270"/>
        <end position="292"/>
    </location>
</feature>
<feature type="transmembrane region" description="Helical" evidence="8">
    <location>
        <begin position="125"/>
        <end position="143"/>
    </location>
</feature>
<evidence type="ECO:0000256" key="1">
    <source>
        <dbReference type="ARBA" id="ARBA00004141"/>
    </source>
</evidence>
<feature type="binding site" evidence="6">
    <location>
        <position position="134"/>
    </location>
    <ligand>
        <name>Na(+)</name>
        <dbReference type="ChEBI" id="CHEBI:29101"/>
        <label>1</label>
    </ligand>
</feature>
<feature type="binding site" evidence="6">
    <location>
        <position position="138"/>
    </location>
    <ligand>
        <name>Na(+)</name>
        <dbReference type="ChEBI" id="CHEBI:29101"/>
        <label>1</label>
    </ligand>
</feature>
<evidence type="ECO:0000256" key="3">
    <source>
        <dbReference type="ARBA" id="ARBA00022692"/>
    </source>
</evidence>
<evidence type="ECO:0000256" key="6">
    <source>
        <dbReference type="PIRSR" id="PIRSR600175-1"/>
    </source>
</evidence>
<feature type="binding site" evidence="6">
    <location>
        <position position="133"/>
    </location>
    <ligand>
        <name>Na(+)</name>
        <dbReference type="ChEBI" id="CHEBI:29101"/>
        <label>1</label>
    </ligand>
</feature>
<reference evidence="9 10" key="1">
    <citation type="submission" date="2016-04" db="EMBL/GenBank/DDBJ databases">
        <title>The genome of Intoshia linei affirms orthonectids as highly simplified spiralians.</title>
        <authorList>
            <person name="Mikhailov K.V."/>
            <person name="Slusarev G.S."/>
            <person name="Nikitin M.A."/>
            <person name="Logacheva M.D."/>
            <person name="Penin A."/>
            <person name="Aleoshin V."/>
            <person name="Panchin Y.V."/>
        </authorList>
    </citation>
    <scope>NUCLEOTIDE SEQUENCE [LARGE SCALE GENOMIC DNA]</scope>
    <source>
        <strain evidence="9">Intl2013</strain>
        <tissue evidence="9">Whole animal</tissue>
    </source>
</reference>
<comment type="caution">
    <text evidence="9">The sequence shown here is derived from an EMBL/GenBank/DDBJ whole genome shotgun (WGS) entry which is preliminary data.</text>
</comment>
<dbReference type="GO" id="GO:0046872">
    <property type="term" value="F:metal ion binding"/>
    <property type="evidence" value="ECO:0007669"/>
    <property type="project" value="UniProtKB-KW"/>
</dbReference>
<evidence type="ECO:0000256" key="8">
    <source>
        <dbReference type="SAM" id="Phobius"/>
    </source>
</evidence>
<gene>
    <name evidence="9" type="ORF">A3Q56_06487</name>
</gene>
<dbReference type="GO" id="GO:0006865">
    <property type="term" value="P:amino acid transport"/>
    <property type="evidence" value="ECO:0007669"/>
    <property type="project" value="TreeGrafter"/>
</dbReference>
<feature type="binding site" evidence="6">
    <location>
        <position position="131"/>
    </location>
    <ligand>
        <name>Na(+)</name>
        <dbReference type="ChEBI" id="CHEBI:29101"/>
        <label>1</label>
    </ligand>
</feature>
<evidence type="ECO:0000256" key="4">
    <source>
        <dbReference type="ARBA" id="ARBA00022989"/>
    </source>
</evidence>